<proteinExistence type="predicted"/>
<reference evidence="1" key="1">
    <citation type="submission" date="2023-01" db="EMBL/GenBank/DDBJ databases">
        <title>Genome assembly of the deep-sea coral Lophelia pertusa.</title>
        <authorList>
            <person name="Herrera S."/>
            <person name="Cordes E."/>
        </authorList>
    </citation>
    <scope>NUCLEOTIDE SEQUENCE</scope>
    <source>
        <strain evidence="1">USNM1676648</strain>
        <tissue evidence="1">Polyp</tissue>
    </source>
</reference>
<evidence type="ECO:0000313" key="2">
    <source>
        <dbReference type="Proteomes" id="UP001163046"/>
    </source>
</evidence>
<sequence>MPQRGLSSSPQTQQFFVGVTLYTIHELWFHTGTGRNRDSFQCTMLLKSGCICYNMLSIIHVLTGFDSTKPLWHWKEIKHKDDLPLDGLKNLGTYCTAISHVQIHWTFNLYGKVTWNFDHGLETLEQQQASALEYSAVLSCQKSY</sequence>
<evidence type="ECO:0000313" key="1">
    <source>
        <dbReference type="EMBL" id="KAJ7386880.1"/>
    </source>
</evidence>
<accession>A0A9X0D4T0</accession>
<dbReference type="EMBL" id="MU825875">
    <property type="protein sequence ID" value="KAJ7386880.1"/>
    <property type="molecule type" value="Genomic_DNA"/>
</dbReference>
<gene>
    <name evidence="1" type="ORF">OS493_006914</name>
</gene>
<name>A0A9X0D4T0_9CNID</name>
<dbReference type="AlphaFoldDB" id="A0A9X0D4T0"/>
<dbReference type="Proteomes" id="UP001163046">
    <property type="component" value="Unassembled WGS sequence"/>
</dbReference>
<keyword evidence="2" id="KW-1185">Reference proteome</keyword>
<protein>
    <submittedName>
        <fullName evidence="1">Uncharacterized protein</fullName>
    </submittedName>
</protein>
<organism evidence="1 2">
    <name type="scientific">Desmophyllum pertusum</name>
    <dbReference type="NCBI Taxonomy" id="174260"/>
    <lineage>
        <taxon>Eukaryota</taxon>
        <taxon>Metazoa</taxon>
        <taxon>Cnidaria</taxon>
        <taxon>Anthozoa</taxon>
        <taxon>Hexacorallia</taxon>
        <taxon>Scleractinia</taxon>
        <taxon>Caryophylliina</taxon>
        <taxon>Caryophylliidae</taxon>
        <taxon>Desmophyllum</taxon>
    </lineage>
</organism>
<comment type="caution">
    <text evidence="1">The sequence shown here is derived from an EMBL/GenBank/DDBJ whole genome shotgun (WGS) entry which is preliminary data.</text>
</comment>